<evidence type="ECO:0000256" key="1">
    <source>
        <dbReference type="ARBA" id="ARBA00005711"/>
    </source>
</evidence>
<proteinExistence type="inferred from homology"/>
<dbReference type="HOGENOM" id="CLU_040978_0_0_1"/>
<evidence type="ECO:0000256" key="2">
    <source>
        <dbReference type="SAM" id="MobiDB-lite"/>
    </source>
</evidence>
<dbReference type="PANTHER" id="PTHR31471:SF3">
    <property type="entry name" value="OS11G0616300 PROTEIN"/>
    <property type="match status" value="1"/>
</dbReference>
<dbReference type="OMA" id="HSSCGCF"/>
<dbReference type="PANTHER" id="PTHR31471">
    <property type="entry name" value="OS02G0116800 PROTEIN"/>
    <property type="match status" value="1"/>
</dbReference>
<feature type="domain" description="Remorin C-terminal" evidence="3">
    <location>
        <begin position="373"/>
        <end position="472"/>
    </location>
</feature>
<gene>
    <name evidence="4" type="ORF">AMTR_s00129p00087850</name>
</gene>
<feature type="compositionally biased region" description="Polar residues" evidence="2">
    <location>
        <begin position="302"/>
        <end position="322"/>
    </location>
</feature>
<evidence type="ECO:0000313" key="4">
    <source>
        <dbReference type="EMBL" id="ERM96045.1"/>
    </source>
</evidence>
<feature type="region of interest" description="Disordered" evidence="2">
    <location>
        <begin position="283"/>
        <end position="322"/>
    </location>
</feature>
<keyword evidence="5" id="KW-1185">Reference proteome</keyword>
<sequence length="491" mass="54872">MRGSSSPKSLIASSIVTMDVKTPKPFQSPCLFKEPAFEGNPSILSKGKENPFVEAFHDHHVPLCKLNLRETSDFVRAFPMARNSVDKPGLSSQKRLEAPLTPGRAAFTFNAITEPTRSPIGNFSRKNFPSKWDDAEKWLNSSGSCHESPAHSIKPEPSKPLKQNDSKVGVLADILKVKEDNGTGVVMNGSLSLSSPAPTLAPYNHGSLSLSFPTTTATKDTSFHGVSSDVLLKDRFTDNVETILPNMRYSEPMQEGFLFSNGHCDSMKDASTEVVSEVHHRDIGTDMTPLGSSRTSRCHTPLKSSSPARHNTPASRSGPLSCSNPTIDISELNDCHFAKLECQSNWSSREEEEEDVSKSLRHFEMGGLRKSVAETRASLWEDEERTKCCMRYQREEAKIQAWVNLQNAKVEAQSRKLEVKIQKMRSSLEEKLMKRMAVVHRRAEEWRAQAQLQHSQHLRRTSEEAQKIKSQESYIPDQSFCGCFPCNNSVF</sequence>
<protein>
    <recommendedName>
        <fullName evidence="3">Remorin C-terminal domain-containing protein</fullName>
    </recommendedName>
</protein>
<dbReference type="Gramene" id="ERM96045">
    <property type="protein sequence ID" value="ERM96045"/>
    <property type="gene ID" value="AMTR_s00129p00087850"/>
</dbReference>
<feature type="region of interest" description="Disordered" evidence="2">
    <location>
        <begin position="139"/>
        <end position="165"/>
    </location>
</feature>
<organism evidence="4 5">
    <name type="scientific">Amborella trichopoda</name>
    <dbReference type="NCBI Taxonomy" id="13333"/>
    <lineage>
        <taxon>Eukaryota</taxon>
        <taxon>Viridiplantae</taxon>
        <taxon>Streptophyta</taxon>
        <taxon>Embryophyta</taxon>
        <taxon>Tracheophyta</taxon>
        <taxon>Spermatophyta</taxon>
        <taxon>Magnoliopsida</taxon>
        <taxon>Amborellales</taxon>
        <taxon>Amborellaceae</taxon>
        <taxon>Amborella</taxon>
    </lineage>
</organism>
<dbReference type="AlphaFoldDB" id="W1NLE8"/>
<reference evidence="5" key="1">
    <citation type="journal article" date="2013" name="Science">
        <title>The Amborella genome and the evolution of flowering plants.</title>
        <authorList>
            <consortium name="Amborella Genome Project"/>
        </authorList>
    </citation>
    <scope>NUCLEOTIDE SEQUENCE [LARGE SCALE GENOMIC DNA]</scope>
</reference>
<comment type="similarity">
    <text evidence="1">Belongs to the remorin family.</text>
</comment>
<dbReference type="Proteomes" id="UP000017836">
    <property type="component" value="Unassembled WGS sequence"/>
</dbReference>
<dbReference type="InterPro" id="IPR005516">
    <property type="entry name" value="Remorin_C"/>
</dbReference>
<dbReference type="eggNOG" id="ENOG502QRT4">
    <property type="taxonomic scope" value="Eukaryota"/>
</dbReference>
<feature type="compositionally biased region" description="Basic and acidic residues" evidence="2">
    <location>
        <begin position="153"/>
        <end position="165"/>
    </location>
</feature>
<dbReference type="EMBL" id="KI397331">
    <property type="protein sequence ID" value="ERM96045.1"/>
    <property type="molecule type" value="Genomic_DNA"/>
</dbReference>
<name>W1NLE8_AMBTC</name>
<accession>W1NLE8</accession>
<dbReference type="Pfam" id="PF03763">
    <property type="entry name" value="Remorin_C"/>
    <property type="match status" value="1"/>
</dbReference>
<evidence type="ECO:0000313" key="5">
    <source>
        <dbReference type="Proteomes" id="UP000017836"/>
    </source>
</evidence>
<evidence type="ECO:0000259" key="3">
    <source>
        <dbReference type="Pfam" id="PF03763"/>
    </source>
</evidence>